<dbReference type="PRINTS" id="PR00080">
    <property type="entry name" value="SDRFAMILY"/>
</dbReference>
<keyword evidence="2" id="KW-0521">NADP</keyword>
<organism evidence="6 7">
    <name type="scientific">Pseudocercospora fijiensis (strain CIRAD86)</name>
    <name type="common">Black leaf streak disease fungus</name>
    <name type="synonym">Mycosphaerella fijiensis</name>
    <dbReference type="NCBI Taxonomy" id="383855"/>
    <lineage>
        <taxon>Eukaryota</taxon>
        <taxon>Fungi</taxon>
        <taxon>Dikarya</taxon>
        <taxon>Ascomycota</taxon>
        <taxon>Pezizomycotina</taxon>
        <taxon>Dothideomycetes</taxon>
        <taxon>Dothideomycetidae</taxon>
        <taxon>Mycosphaerellales</taxon>
        <taxon>Mycosphaerellaceae</taxon>
        <taxon>Pseudocercospora</taxon>
    </lineage>
</organism>
<accession>N1Q9P9</accession>
<dbReference type="EMBL" id="KB446555">
    <property type="protein sequence ID" value="EME89625.1"/>
    <property type="molecule type" value="Genomic_DNA"/>
</dbReference>
<dbReference type="GO" id="GO:0005783">
    <property type="term" value="C:endoplasmic reticulum"/>
    <property type="evidence" value="ECO:0007669"/>
    <property type="project" value="TreeGrafter"/>
</dbReference>
<evidence type="ECO:0000313" key="7">
    <source>
        <dbReference type="Proteomes" id="UP000016932"/>
    </source>
</evidence>
<dbReference type="OrthoDB" id="2102561at2759"/>
<dbReference type="eggNOG" id="KOG1209">
    <property type="taxonomic scope" value="Eukaryota"/>
</dbReference>
<dbReference type="GO" id="GO:0005811">
    <property type="term" value="C:lipid droplet"/>
    <property type="evidence" value="ECO:0007669"/>
    <property type="project" value="TreeGrafter"/>
</dbReference>
<dbReference type="GeneID" id="19340744"/>
<dbReference type="InterPro" id="IPR020904">
    <property type="entry name" value="Sc_DH/Rdtase_CS"/>
</dbReference>
<dbReference type="GO" id="GO:0019433">
    <property type="term" value="P:triglyceride catabolic process"/>
    <property type="evidence" value="ECO:0007669"/>
    <property type="project" value="TreeGrafter"/>
</dbReference>
<dbReference type="RefSeq" id="XP_007920277.1">
    <property type="nucleotide sequence ID" value="XM_007922086.1"/>
</dbReference>
<dbReference type="HOGENOM" id="CLU_010194_2_9_1"/>
<name>N1Q9P9_PSEFD</name>
<dbReference type="GO" id="GO:0000140">
    <property type="term" value="F:acylglycerone-phosphate reductase (NADP+) activity"/>
    <property type="evidence" value="ECO:0007669"/>
    <property type="project" value="TreeGrafter"/>
</dbReference>
<reference evidence="6 7" key="1">
    <citation type="journal article" date="2012" name="PLoS Pathog.">
        <title>Diverse lifestyles and strategies of plant pathogenesis encoded in the genomes of eighteen Dothideomycetes fungi.</title>
        <authorList>
            <person name="Ohm R.A."/>
            <person name="Feau N."/>
            <person name="Henrissat B."/>
            <person name="Schoch C.L."/>
            <person name="Horwitz B.A."/>
            <person name="Barry K.W."/>
            <person name="Condon B.J."/>
            <person name="Copeland A.C."/>
            <person name="Dhillon B."/>
            <person name="Glaser F."/>
            <person name="Hesse C.N."/>
            <person name="Kosti I."/>
            <person name="LaButti K."/>
            <person name="Lindquist E.A."/>
            <person name="Lucas S."/>
            <person name="Salamov A.A."/>
            <person name="Bradshaw R.E."/>
            <person name="Ciuffetti L."/>
            <person name="Hamelin R.C."/>
            <person name="Kema G.H.J."/>
            <person name="Lawrence C."/>
            <person name="Scott J.A."/>
            <person name="Spatafora J.W."/>
            <person name="Turgeon B.G."/>
            <person name="de Wit P.J.G.M."/>
            <person name="Zhong S."/>
            <person name="Goodwin S.B."/>
            <person name="Grigoriev I.V."/>
        </authorList>
    </citation>
    <scope>NUCLEOTIDE SEQUENCE [LARGE SCALE GENOMIC DNA]</scope>
    <source>
        <strain evidence="6 7">CIRAD86</strain>
    </source>
</reference>
<gene>
    <name evidence="6" type="ORF">MYCFIDRAFT_63612</name>
</gene>
<dbReference type="InterPro" id="IPR002347">
    <property type="entry name" value="SDR_fam"/>
</dbReference>
<dbReference type="KEGG" id="pfj:MYCFIDRAFT_63612"/>
<evidence type="ECO:0000313" key="6">
    <source>
        <dbReference type="EMBL" id="EME89625.1"/>
    </source>
</evidence>
<dbReference type="VEuPathDB" id="FungiDB:MYCFIDRAFT_63612"/>
<feature type="transmembrane region" description="Helical" evidence="5">
    <location>
        <begin position="248"/>
        <end position="266"/>
    </location>
</feature>
<dbReference type="GO" id="GO:0004806">
    <property type="term" value="F:triacylglycerol lipase activity"/>
    <property type="evidence" value="ECO:0007669"/>
    <property type="project" value="TreeGrafter"/>
</dbReference>
<dbReference type="FunFam" id="3.40.50.720:FF:000261">
    <property type="entry name" value="NADPH-dependent 1-acyldihydroxyacetone phosphate reductase"/>
    <property type="match status" value="1"/>
</dbReference>
<protein>
    <recommendedName>
        <fullName evidence="8">NAD(P)-binding protein</fullName>
    </recommendedName>
</protein>
<dbReference type="SUPFAM" id="SSF51735">
    <property type="entry name" value="NAD(P)-binding Rossmann-fold domains"/>
    <property type="match status" value="1"/>
</dbReference>
<keyword evidence="3" id="KW-0560">Oxidoreductase</keyword>
<evidence type="ECO:0000256" key="5">
    <source>
        <dbReference type="SAM" id="Phobius"/>
    </source>
</evidence>
<evidence type="ECO:0000256" key="1">
    <source>
        <dbReference type="ARBA" id="ARBA00006484"/>
    </source>
</evidence>
<dbReference type="InterPro" id="IPR036291">
    <property type="entry name" value="NAD(P)-bd_dom_sf"/>
</dbReference>
<evidence type="ECO:0000256" key="3">
    <source>
        <dbReference type="ARBA" id="ARBA00023002"/>
    </source>
</evidence>
<dbReference type="Pfam" id="PF00106">
    <property type="entry name" value="adh_short"/>
    <property type="match status" value="1"/>
</dbReference>
<proteinExistence type="inferred from homology"/>
<sequence length="284" mass="31484">MTDTRKTVLITGCSPGGIGHSLALEFHRKNFRVFATARKTSTITDLESQGIETLSLEATSSPSIQTLASEISARTGGGKLDFLINNAGRNYTVPATDIELNEVRETFETNVFAVMSLCQIFTPMLIASKGTIVQIGSLAAILPYVFGSVYNASKAALHAYSETLRVELAPFDVKVVTVVTGGVKSNIARTKRTLPENSIYLPIRDMYEERLVHSQSNGVPNEEYARRVVGQLLTRPGKDRIWEGGKSWVVWFVYTFLPRWVMGAVMTRMFQLWRLKGTGQKKVN</sequence>
<keyword evidence="5" id="KW-0812">Transmembrane</keyword>
<evidence type="ECO:0000256" key="4">
    <source>
        <dbReference type="RuleBase" id="RU000363"/>
    </source>
</evidence>
<keyword evidence="5" id="KW-1133">Transmembrane helix</keyword>
<keyword evidence="5" id="KW-0472">Membrane</keyword>
<dbReference type="PANTHER" id="PTHR44169:SF6">
    <property type="entry name" value="NADPH-DEPENDENT 1-ACYLDIHYDROXYACETONE PHOSPHATE REDUCTASE"/>
    <property type="match status" value="1"/>
</dbReference>
<dbReference type="AlphaFoldDB" id="N1Q9P9"/>
<evidence type="ECO:0008006" key="8">
    <source>
        <dbReference type="Google" id="ProtNLM"/>
    </source>
</evidence>
<evidence type="ECO:0000256" key="2">
    <source>
        <dbReference type="ARBA" id="ARBA00022857"/>
    </source>
</evidence>
<keyword evidence="7" id="KW-1185">Reference proteome</keyword>
<dbReference type="STRING" id="383855.N1Q9P9"/>
<dbReference type="PRINTS" id="PR00081">
    <property type="entry name" value="GDHRDH"/>
</dbReference>
<dbReference type="PANTHER" id="PTHR44169">
    <property type="entry name" value="NADPH-DEPENDENT 1-ACYLDIHYDROXYACETONE PHOSPHATE REDUCTASE"/>
    <property type="match status" value="1"/>
</dbReference>
<dbReference type="PROSITE" id="PS00061">
    <property type="entry name" value="ADH_SHORT"/>
    <property type="match status" value="1"/>
</dbReference>
<dbReference type="GO" id="GO:0006654">
    <property type="term" value="P:phosphatidic acid biosynthetic process"/>
    <property type="evidence" value="ECO:0007669"/>
    <property type="project" value="TreeGrafter"/>
</dbReference>
<comment type="similarity">
    <text evidence="1 4">Belongs to the short-chain dehydrogenases/reductases (SDR) family.</text>
</comment>
<dbReference type="Gene3D" id="3.40.50.720">
    <property type="entry name" value="NAD(P)-binding Rossmann-like Domain"/>
    <property type="match status" value="1"/>
</dbReference>
<dbReference type="Proteomes" id="UP000016932">
    <property type="component" value="Unassembled WGS sequence"/>
</dbReference>